<keyword evidence="1" id="KW-0175">Coiled coil</keyword>
<dbReference type="EMBL" id="LT575490">
    <property type="protein sequence ID" value="SAY46240.1"/>
    <property type="molecule type" value="Genomic_DNA"/>
</dbReference>
<feature type="coiled-coil region" evidence="1">
    <location>
        <begin position="76"/>
        <end position="103"/>
    </location>
</feature>
<organism evidence="2">
    <name type="scientific">Serratia marcescens</name>
    <dbReference type="NCBI Taxonomy" id="615"/>
    <lineage>
        <taxon>Bacteria</taxon>
        <taxon>Pseudomonadati</taxon>
        <taxon>Pseudomonadota</taxon>
        <taxon>Gammaproteobacteria</taxon>
        <taxon>Enterobacterales</taxon>
        <taxon>Yersiniaceae</taxon>
        <taxon>Serratia</taxon>
    </lineage>
</organism>
<proteinExistence type="predicted"/>
<evidence type="ECO:0000313" key="2">
    <source>
        <dbReference type="EMBL" id="SAY46240.1"/>
    </source>
</evidence>
<protein>
    <submittedName>
        <fullName evidence="2">Uncharacterized protein</fullName>
    </submittedName>
</protein>
<sequence>MAKHLTQADIKKINVIIHTWEGKLTWEALRGKLIPHIGKKPTRQSLALHKEIVEAYLLKRKMLKESKLPLKKPANLNIAAQRIKNMEAEIEILRKQNNRYKEQFTQWQYNSYKYGVKSHQLNEPLPEKYGCGVK</sequence>
<name>A0A1C3HMG8_SERMA</name>
<dbReference type="AlphaFoldDB" id="A0A1C3HMG8"/>
<evidence type="ECO:0000256" key="1">
    <source>
        <dbReference type="SAM" id="Coils"/>
    </source>
</evidence>
<reference evidence="2" key="1">
    <citation type="submission" date="2016-05" db="EMBL/GenBank/DDBJ databases">
        <authorList>
            <person name="Cock P.J.A."/>
            <person name="Cock P.J.A."/>
        </authorList>
    </citation>
    <scope>NUCLEOTIDE SEQUENCE</scope>
    <source>
        <strain evidence="2">PWN146_assembly</strain>
    </source>
</reference>
<accession>A0A1C3HMG8</accession>
<gene>
    <name evidence="2" type="ORF">PWN146_05006</name>
</gene>